<evidence type="ECO:0000256" key="1">
    <source>
        <dbReference type="ARBA" id="ARBA00002722"/>
    </source>
</evidence>
<keyword evidence="5" id="KW-0964">Secreted</keyword>
<feature type="domain" description="Colipase C-terminal" evidence="12">
    <location>
        <begin position="61"/>
        <end position="82"/>
    </location>
</feature>
<proteinExistence type="predicted"/>
<evidence type="ECO:0000256" key="6">
    <source>
        <dbReference type="ARBA" id="ARBA00022729"/>
    </source>
</evidence>
<sequence>RLLLALLLLAPALPAPHERGLILNLDTGELCMQSFQCKSGCCHRTGGLSMARCRPKAAESQDCSPLTLYGTYYKCPCESGLT</sequence>
<dbReference type="GO" id="GO:0005576">
    <property type="term" value="C:extracellular region"/>
    <property type="evidence" value="ECO:0007669"/>
    <property type="project" value="UniProtKB-SubCell"/>
</dbReference>
<dbReference type="GO" id="GO:0007586">
    <property type="term" value="P:digestion"/>
    <property type="evidence" value="ECO:0007669"/>
    <property type="project" value="UniProtKB-KW"/>
</dbReference>
<evidence type="ECO:0000256" key="9">
    <source>
        <dbReference type="ARBA" id="ARBA00023098"/>
    </source>
</evidence>
<evidence type="ECO:0000256" key="8">
    <source>
        <dbReference type="ARBA" id="ARBA00022963"/>
    </source>
</evidence>
<protein>
    <submittedName>
        <fullName evidence="13">Colipase</fullName>
    </submittedName>
</protein>
<dbReference type="SMART" id="SM00023">
    <property type="entry name" value="COLIPASE"/>
    <property type="match status" value="1"/>
</dbReference>
<evidence type="ECO:0000256" key="3">
    <source>
        <dbReference type="ARBA" id="ARBA00004613"/>
    </source>
</evidence>
<dbReference type="PANTHER" id="PTHR10041">
    <property type="entry name" value="COLIPASE"/>
    <property type="match status" value="1"/>
</dbReference>
<dbReference type="Pfam" id="PF02740">
    <property type="entry name" value="Colipase_C"/>
    <property type="match status" value="1"/>
</dbReference>
<comment type="subcellular location">
    <subcellularLocation>
        <location evidence="3">Secreted</location>
    </subcellularLocation>
</comment>
<evidence type="ECO:0000256" key="7">
    <source>
        <dbReference type="ARBA" id="ARBA00022757"/>
    </source>
</evidence>
<dbReference type="SUPFAM" id="SSF57190">
    <property type="entry name" value="Colipase-like"/>
    <property type="match status" value="2"/>
</dbReference>
<evidence type="ECO:0000256" key="4">
    <source>
        <dbReference type="ARBA" id="ARBA00011263"/>
    </source>
</evidence>
<keyword evidence="14" id="KW-1185">Reference proteome</keyword>
<evidence type="ECO:0000256" key="2">
    <source>
        <dbReference type="ARBA" id="ARBA00003508"/>
    </source>
</evidence>
<feature type="non-terminal residue" evidence="13">
    <location>
        <position position="1"/>
    </location>
</feature>
<comment type="subunit">
    <text evidence="4">Forms a 1:1 stoichiometric complex with pancreatic lipase.</text>
</comment>
<feature type="domain" description="Colipase N-terminal" evidence="11">
    <location>
        <begin position="19"/>
        <end position="57"/>
    </location>
</feature>
<evidence type="ECO:0000259" key="11">
    <source>
        <dbReference type="Pfam" id="PF01114"/>
    </source>
</evidence>
<dbReference type="PRINTS" id="PR00128">
    <property type="entry name" value="COLIPASE"/>
</dbReference>
<reference evidence="13 14" key="1">
    <citation type="submission" date="2014-04" db="EMBL/GenBank/DDBJ databases">
        <title>Genome evolution of avian class.</title>
        <authorList>
            <person name="Zhang G."/>
            <person name="Li C."/>
        </authorList>
    </citation>
    <scope>NUCLEOTIDE SEQUENCE [LARGE SCALE GENOMIC DNA]</scope>
    <source>
        <strain evidence="13">BGI_N320</strain>
    </source>
</reference>
<dbReference type="Proteomes" id="UP000054064">
    <property type="component" value="Unassembled WGS sequence"/>
</dbReference>
<dbReference type="PROSITE" id="PS00121">
    <property type="entry name" value="COLIPASE_1"/>
    <property type="match status" value="1"/>
</dbReference>
<feature type="non-terminal residue" evidence="13">
    <location>
        <position position="82"/>
    </location>
</feature>
<dbReference type="Pfam" id="PF01114">
    <property type="entry name" value="Colipase"/>
    <property type="match status" value="1"/>
</dbReference>
<dbReference type="Gene3D" id="2.10.80.10">
    <property type="entry name" value="Lipase, subunit A"/>
    <property type="match status" value="1"/>
</dbReference>
<keyword evidence="8" id="KW-0442">Lipid degradation</keyword>
<dbReference type="PANTHER" id="PTHR10041:SF9">
    <property type="entry name" value="COLIPASE"/>
    <property type="match status" value="1"/>
</dbReference>
<dbReference type="InterPro" id="IPR017915">
    <property type="entry name" value="Colipase_CS"/>
</dbReference>
<evidence type="ECO:0000313" key="14">
    <source>
        <dbReference type="Proteomes" id="UP000054064"/>
    </source>
</evidence>
<dbReference type="InterPro" id="IPR001981">
    <property type="entry name" value="Colipase"/>
</dbReference>
<evidence type="ECO:0000256" key="5">
    <source>
        <dbReference type="ARBA" id="ARBA00022525"/>
    </source>
</evidence>
<name>A0A091GRY8_BUCRH</name>
<dbReference type="PROSITE" id="PS51342">
    <property type="entry name" value="COLIPASE_2"/>
    <property type="match status" value="1"/>
</dbReference>
<dbReference type="EMBL" id="KL509319">
    <property type="protein sequence ID" value="KFO85919.1"/>
    <property type="molecule type" value="Genomic_DNA"/>
</dbReference>
<dbReference type="AlphaFoldDB" id="A0A091GRY8"/>
<dbReference type="GO" id="GO:0016042">
    <property type="term" value="P:lipid catabolic process"/>
    <property type="evidence" value="ECO:0007669"/>
    <property type="project" value="UniProtKB-KW"/>
</dbReference>
<dbReference type="GO" id="GO:0008047">
    <property type="term" value="F:enzyme activator activity"/>
    <property type="evidence" value="ECO:0007669"/>
    <property type="project" value="InterPro"/>
</dbReference>
<organism evidence="13 14">
    <name type="scientific">Buceros rhinoceros silvestris</name>
    <dbReference type="NCBI Taxonomy" id="175836"/>
    <lineage>
        <taxon>Eukaryota</taxon>
        <taxon>Metazoa</taxon>
        <taxon>Chordata</taxon>
        <taxon>Craniata</taxon>
        <taxon>Vertebrata</taxon>
        <taxon>Euteleostomi</taxon>
        <taxon>Archelosauria</taxon>
        <taxon>Archosauria</taxon>
        <taxon>Dinosauria</taxon>
        <taxon>Saurischia</taxon>
        <taxon>Theropoda</taxon>
        <taxon>Coelurosauria</taxon>
        <taxon>Aves</taxon>
        <taxon>Neognathae</taxon>
        <taxon>Neoaves</taxon>
        <taxon>Telluraves</taxon>
        <taxon>Coraciimorphae</taxon>
        <taxon>Bucerotiformes</taxon>
        <taxon>Bucerotidae</taxon>
        <taxon>Buceros</taxon>
    </lineage>
</organism>
<evidence type="ECO:0000256" key="10">
    <source>
        <dbReference type="ARBA" id="ARBA00023157"/>
    </source>
</evidence>
<evidence type="ECO:0000313" key="13">
    <source>
        <dbReference type="EMBL" id="KFO85919.1"/>
    </source>
</evidence>
<accession>A0A091GRY8</accession>
<dbReference type="InterPro" id="IPR017914">
    <property type="entry name" value="Colipase_C"/>
</dbReference>
<dbReference type="InterPro" id="IPR017913">
    <property type="entry name" value="Colipase_N"/>
</dbReference>
<evidence type="ECO:0000259" key="12">
    <source>
        <dbReference type="Pfam" id="PF02740"/>
    </source>
</evidence>
<gene>
    <name evidence="13" type="ORF">N320_05122</name>
</gene>
<keyword evidence="6" id="KW-0732">Signal</keyword>
<comment type="function">
    <text evidence="1">Enterostatin has a biological activity as a satiety signal.</text>
</comment>
<comment type="function">
    <text evidence="2">Colipase is a cofactor of pancreatic lipase. It allows the lipase to anchor itself to the lipid-water interface. Without colipase the enzyme is washed off by bile salts, which have an inhibitory effect on the lipase.</text>
</comment>
<keyword evidence="9" id="KW-0443">Lipid metabolism</keyword>
<keyword evidence="10" id="KW-1015">Disulfide bond</keyword>
<keyword evidence="7" id="KW-0222">Digestion</keyword>